<dbReference type="HOGENOM" id="CLU_2965351_0_0_1"/>
<dbReference type="EMBL" id="AGNK02005432">
    <property type="status" value="NOT_ANNOTATED_CDS"/>
    <property type="molecule type" value="Genomic_DNA"/>
</dbReference>
<reference evidence="3" key="1">
    <citation type="journal article" date="2012" name="Nat. Biotechnol.">
        <title>Reference genome sequence of the model plant Setaria.</title>
        <authorList>
            <person name="Bennetzen J.L."/>
            <person name="Schmutz J."/>
            <person name="Wang H."/>
            <person name="Percifield R."/>
            <person name="Hawkins J."/>
            <person name="Pontaroli A.C."/>
            <person name="Estep M."/>
            <person name="Feng L."/>
            <person name="Vaughn J.N."/>
            <person name="Grimwood J."/>
            <person name="Jenkins J."/>
            <person name="Barry K."/>
            <person name="Lindquist E."/>
            <person name="Hellsten U."/>
            <person name="Deshpande S."/>
            <person name="Wang X."/>
            <person name="Wu X."/>
            <person name="Mitros T."/>
            <person name="Triplett J."/>
            <person name="Yang X."/>
            <person name="Ye C.Y."/>
            <person name="Mauro-Herrera M."/>
            <person name="Wang L."/>
            <person name="Li P."/>
            <person name="Sharma M."/>
            <person name="Sharma R."/>
            <person name="Ronald P.C."/>
            <person name="Panaud O."/>
            <person name="Kellogg E.A."/>
            <person name="Brutnell T.P."/>
            <person name="Doust A.N."/>
            <person name="Tuskan G.A."/>
            <person name="Rokhsar D."/>
            <person name="Devos K.M."/>
        </authorList>
    </citation>
    <scope>NUCLEOTIDE SEQUENCE [LARGE SCALE GENOMIC DNA]</scope>
    <source>
        <strain evidence="3">cv. Yugu1</strain>
    </source>
</reference>
<accession>K4AP16</accession>
<evidence type="ECO:0008006" key="4">
    <source>
        <dbReference type="Google" id="ProtNLM"/>
    </source>
</evidence>
<feature type="chain" id="PRO_5010129144" description="Secreted protein" evidence="1">
    <location>
        <begin position="22"/>
        <end position="59"/>
    </location>
</feature>
<keyword evidence="3" id="KW-1185">Reference proteome</keyword>
<evidence type="ECO:0000313" key="2">
    <source>
        <dbReference type="EnsemblPlants" id="KQK87705"/>
    </source>
</evidence>
<dbReference type="EnsemblPlants" id="KQK87705">
    <property type="protein sequence ID" value="KQK87705"/>
    <property type="gene ID" value="SETIT_040664mg"/>
</dbReference>
<dbReference type="Gramene" id="KQK87705">
    <property type="protein sequence ID" value="KQK87705"/>
    <property type="gene ID" value="SETIT_040664mg"/>
</dbReference>
<proteinExistence type="predicted"/>
<dbReference type="AlphaFoldDB" id="K4AP16"/>
<evidence type="ECO:0000256" key="1">
    <source>
        <dbReference type="SAM" id="SignalP"/>
    </source>
</evidence>
<keyword evidence="1" id="KW-0732">Signal</keyword>
<organism evidence="2 3">
    <name type="scientific">Setaria italica</name>
    <name type="common">Foxtail millet</name>
    <name type="synonym">Panicum italicum</name>
    <dbReference type="NCBI Taxonomy" id="4555"/>
    <lineage>
        <taxon>Eukaryota</taxon>
        <taxon>Viridiplantae</taxon>
        <taxon>Streptophyta</taxon>
        <taxon>Embryophyta</taxon>
        <taxon>Tracheophyta</taxon>
        <taxon>Spermatophyta</taxon>
        <taxon>Magnoliopsida</taxon>
        <taxon>Liliopsida</taxon>
        <taxon>Poales</taxon>
        <taxon>Poaceae</taxon>
        <taxon>PACMAD clade</taxon>
        <taxon>Panicoideae</taxon>
        <taxon>Panicodae</taxon>
        <taxon>Paniceae</taxon>
        <taxon>Cenchrinae</taxon>
        <taxon>Setaria</taxon>
    </lineage>
</organism>
<dbReference type="InParanoid" id="K4AP16"/>
<sequence>MMLILGPIFSCSLIYLNAVACLNIDTLDLDVFLQRGRNSLAHECIILAKADGLIDTRMC</sequence>
<evidence type="ECO:0000313" key="3">
    <source>
        <dbReference type="Proteomes" id="UP000004995"/>
    </source>
</evidence>
<reference evidence="2" key="2">
    <citation type="submission" date="2018-08" db="UniProtKB">
        <authorList>
            <consortium name="EnsemblPlants"/>
        </authorList>
    </citation>
    <scope>IDENTIFICATION</scope>
    <source>
        <strain evidence="2">Yugu1</strain>
    </source>
</reference>
<name>K4AP16_SETIT</name>
<feature type="signal peptide" evidence="1">
    <location>
        <begin position="1"/>
        <end position="21"/>
    </location>
</feature>
<dbReference type="Proteomes" id="UP000004995">
    <property type="component" value="Unassembled WGS sequence"/>
</dbReference>
<protein>
    <recommendedName>
        <fullName evidence="4">Secreted protein</fullName>
    </recommendedName>
</protein>